<sequence>MTSEYQPHYITPQNFADYEQQEYFNEQRKEHQTIQHQPYRTVQLVFPKAKPRHDIPIGSYLRHVHDPVENKSFSPTNRVNEAKMMAKLKESAKIAGLSHVTLNPGRTPTSDSGISSSVSGPNVLHHQYNTPINMYSKQTVADTLQGQTGIHIGHTSSGIKPGTKIQTAADITLSPTYMLLQEEEGGEADLKAHKPIHQELYVIPPSKNYGINAFGMPKDRINQSGSFNKLMTTLITSQKD</sequence>
<reference evidence="3" key="1">
    <citation type="submission" date="2025-08" db="UniProtKB">
        <authorList>
            <consortium name="RefSeq"/>
        </authorList>
    </citation>
    <scope>IDENTIFICATION</scope>
    <source>
        <tissue evidence="3">Muscle</tissue>
    </source>
</reference>
<evidence type="ECO:0000313" key="2">
    <source>
        <dbReference type="Proteomes" id="UP000694941"/>
    </source>
</evidence>
<dbReference type="GeneID" id="106460734"/>
<gene>
    <name evidence="3" type="primary">LOC106460734</name>
</gene>
<dbReference type="InterPro" id="IPR006643">
    <property type="entry name" value="Zasp-like_motif"/>
</dbReference>
<evidence type="ECO:0000259" key="1">
    <source>
        <dbReference type="SMART" id="SM00735"/>
    </source>
</evidence>
<evidence type="ECO:0000313" key="3">
    <source>
        <dbReference type="RefSeq" id="XP_013775924.1"/>
    </source>
</evidence>
<accession>A0ABM1B6R3</accession>
<dbReference type="SMART" id="SM00735">
    <property type="entry name" value="ZM"/>
    <property type="match status" value="1"/>
</dbReference>
<protein>
    <submittedName>
        <fullName evidence="3">Uncharacterized protein LOC106460734</fullName>
    </submittedName>
</protein>
<organism evidence="2 3">
    <name type="scientific">Limulus polyphemus</name>
    <name type="common">Atlantic horseshoe crab</name>
    <dbReference type="NCBI Taxonomy" id="6850"/>
    <lineage>
        <taxon>Eukaryota</taxon>
        <taxon>Metazoa</taxon>
        <taxon>Ecdysozoa</taxon>
        <taxon>Arthropoda</taxon>
        <taxon>Chelicerata</taxon>
        <taxon>Merostomata</taxon>
        <taxon>Xiphosura</taxon>
        <taxon>Limulidae</taxon>
        <taxon>Limulus</taxon>
    </lineage>
</organism>
<name>A0ABM1B6R3_LIMPO</name>
<dbReference type="InterPro" id="IPR031847">
    <property type="entry name" value="PDLI1-4/Zasp-like_mid"/>
</dbReference>
<keyword evidence="2" id="KW-1185">Reference proteome</keyword>
<dbReference type="RefSeq" id="XP_013775924.1">
    <property type="nucleotide sequence ID" value="XM_013920470.2"/>
</dbReference>
<dbReference type="Pfam" id="PF15936">
    <property type="entry name" value="DUF4749"/>
    <property type="match status" value="1"/>
</dbReference>
<feature type="domain" description="Zasp-like motif" evidence="1">
    <location>
        <begin position="122"/>
        <end position="147"/>
    </location>
</feature>
<proteinExistence type="predicted"/>
<dbReference type="Proteomes" id="UP000694941">
    <property type="component" value="Unplaced"/>
</dbReference>